<protein>
    <submittedName>
        <fullName evidence="1">Uncharacterized protein</fullName>
    </submittedName>
</protein>
<organism evidence="1 3">
    <name type="scientific">Flagellimonas aequoris</name>
    <dbReference type="NCBI Taxonomy" id="2306997"/>
    <lineage>
        <taxon>Bacteria</taxon>
        <taxon>Pseudomonadati</taxon>
        <taxon>Bacteroidota</taxon>
        <taxon>Flavobacteriia</taxon>
        <taxon>Flavobacteriales</taxon>
        <taxon>Flavobacteriaceae</taxon>
        <taxon>Flagellimonas</taxon>
    </lineage>
</organism>
<dbReference type="Proteomes" id="UP000321528">
    <property type="component" value="Unassembled WGS sequence"/>
</dbReference>
<gene>
    <name evidence="1" type="ORF">D2U88_16395</name>
    <name evidence="2" type="ORF">FQ019_16205</name>
</gene>
<reference evidence="2 4" key="2">
    <citation type="submission" date="2019-07" db="EMBL/GenBank/DDBJ databases">
        <title>Draft genome of two Muricauda strains isolated from deep sea.</title>
        <authorList>
            <person name="Sun C."/>
        </authorList>
    </citation>
    <scope>NUCLEOTIDE SEQUENCE [LARGE SCALE GENOMIC DNA]</scope>
    <source>
        <strain evidence="2 4">NH166</strain>
    </source>
</reference>
<keyword evidence="4" id="KW-1185">Reference proteome</keyword>
<dbReference type="EMBL" id="VNWL01000029">
    <property type="protein sequence ID" value="TXK00462.1"/>
    <property type="molecule type" value="Genomic_DNA"/>
</dbReference>
<accession>A0A418N4I1</accession>
<sequence>MEQLIKLKVKEESSTGEQAKRIVDSFIMSCIELNSKILEPMVNEDQLFDDKDKYRFLAFLKAQFDSARKKGLKKMVVKNGYCELCLRGCSTYEFYGTKSTPRFAYLIEIVNGEVKNIFNCNASSGWGQI</sequence>
<dbReference type="RefSeq" id="WP_119641600.1">
    <property type="nucleotide sequence ID" value="NZ_QXFJ01000030.1"/>
</dbReference>
<proteinExistence type="predicted"/>
<reference evidence="1 3" key="1">
    <citation type="submission" date="2018-08" db="EMBL/GenBank/DDBJ databases">
        <title>Proposal of Muricauda 72 sp.nov. and Muricauda NH166 sp.nov., isolated from seawater.</title>
        <authorList>
            <person name="Cheng H."/>
            <person name="Wu Y.-H."/>
            <person name="Guo L.-L."/>
            <person name="Xu X.-W."/>
        </authorList>
    </citation>
    <scope>NUCLEOTIDE SEQUENCE [LARGE SCALE GENOMIC DNA]</scope>
    <source>
        <strain evidence="1 3">NH166</strain>
    </source>
</reference>
<evidence type="ECO:0000313" key="1">
    <source>
        <dbReference type="EMBL" id="RIV68762.1"/>
    </source>
</evidence>
<evidence type="ECO:0000313" key="4">
    <source>
        <dbReference type="Proteomes" id="UP000321528"/>
    </source>
</evidence>
<dbReference type="EMBL" id="QXFJ01000030">
    <property type="protein sequence ID" value="RIV68762.1"/>
    <property type="molecule type" value="Genomic_DNA"/>
</dbReference>
<comment type="caution">
    <text evidence="1">The sequence shown here is derived from an EMBL/GenBank/DDBJ whole genome shotgun (WGS) entry which is preliminary data.</text>
</comment>
<dbReference type="OrthoDB" id="1443163at2"/>
<dbReference type="Proteomes" id="UP000284189">
    <property type="component" value="Unassembled WGS sequence"/>
</dbReference>
<name>A0A418N4I1_9FLAO</name>
<evidence type="ECO:0000313" key="2">
    <source>
        <dbReference type="EMBL" id="TXK00462.1"/>
    </source>
</evidence>
<evidence type="ECO:0000313" key="3">
    <source>
        <dbReference type="Proteomes" id="UP000284189"/>
    </source>
</evidence>
<dbReference type="AlphaFoldDB" id="A0A418N4I1"/>